<name>A0A1M5MMJ1_9RHOB</name>
<dbReference type="Gene3D" id="3.40.50.10610">
    <property type="entry name" value="ABC-type transport auxiliary lipoprotein component"/>
    <property type="match status" value="1"/>
</dbReference>
<keyword evidence="1" id="KW-0732">Signal</keyword>
<reference evidence="3 4" key="1">
    <citation type="submission" date="2016-11" db="EMBL/GenBank/DDBJ databases">
        <authorList>
            <person name="Jaros S."/>
            <person name="Januszkiewicz K."/>
            <person name="Wedrychowicz H."/>
        </authorList>
    </citation>
    <scope>NUCLEOTIDE SEQUENCE [LARGE SCALE GENOMIC DNA]</scope>
    <source>
        <strain evidence="3 4">DSM 29431</strain>
    </source>
</reference>
<dbReference type="PROSITE" id="PS51257">
    <property type="entry name" value="PROKAR_LIPOPROTEIN"/>
    <property type="match status" value="1"/>
</dbReference>
<sequence length="206" mass="22122">MIRSLRFAALIASVTATLSGCGALTALGQASRPLEVYELSTPTIAAGGPRRNIELVVEEPIASGTLDVERIMIRPAPLQAQYLPDIRWADTAPVMVQTLLVRSLAQTNRLSSVGRRPIGTVADFAVLSELTAFQAETLDATGTATVNVQLAMRLVRERDSRVVAARTFATSEPALSNNADDIVAAFDRATSRMITESVSWVLENAR</sequence>
<evidence type="ECO:0000259" key="2">
    <source>
        <dbReference type="Pfam" id="PF03886"/>
    </source>
</evidence>
<evidence type="ECO:0000256" key="1">
    <source>
        <dbReference type="SAM" id="SignalP"/>
    </source>
</evidence>
<dbReference type="EMBL" id="FQXC01000001">
    <property type="protein sequence ID" value="SHG78600.1"/>
    <property type="molecule type" value="Genomic_DNA"/>
</dbReference>
<dbReference type="OrthoDB" id="9808689at2"/>
<proteinExistence type="predicted"/>
<protein>
    <submittedName>
        <fullName evidence="3">Cholesterol transport system auxiliary component</fullName>
    </submittedName>
</protein>
<gene>
    <name evidence="3" type="ORF">SAMN05443551_0578</name>
</gene>
<feature type="chain" id="PRO_5012522342" evidence="1">
    <location>
        <begin position="20"/>
        <end position="206"/>
    </location>
</feature>
<evidence type="ECO:0000313" key="4">
    <source>
        <dbReference type="Proteomes" id="UP000184221"/>
    </source>
</evidence>
<dbReference type="InterPro" id="IPR005586">
    <property type="entry name" value="ABC_trans_aux"/>
</dbReference>
<accession>A0A1M5MMJ1</accession>
<feature type="domain" description="ABC-type transport auxiliary lipoprotein component" evidence="2">
    <location>
        <begin position="37"/>
        <end position="194"/>
    </location>
</feature>
<evidence type="ECO:0000313" key="3">
    <source>
        <dbReference type="EMBL" id="SHG78600.1"/>
    </source>
</evidence>
<organism evidence="3 4">
    <name type="scientific">Marivita hallyeonensis</name>
    <dbReference type="NCBI Taxonomy" id="996342"/>
    <lineage>
        <taxon>Bacteria</taxon>
        <taxon>Pseudomonadati</taxon>
        <taxon>Pseudomonadota</taxon>
        <taxon>Alphaproteobacteria</taxon>
        <taxon>Rhodobacterales</taxon>
        <taxon>Roseobacteraceae</taxon>
        <taxon>Marivita</taxon>
    </lineage>
</organism>
<dbReference type="Proteomes" id="UP000184221">
    <property type="component" value="Unassembled WGS sequence"/>
</dbReference>
<dbReference type="Pfam" id="PF03886">
    <property type="entry name" value="ABC_trans_aux"/>
    <property type="match status" value="1"/>
</dbReference>
<dbReference type="AlphaFoldDB" id="A0A1M5MMJ1"/>
<feature type="signal peptide" evidence="1">
    <location>
        <begin position="1"/>
        <end position="19"/>
    </location>
</feature>
<keyword evidence="4" id="KW-1185">Reference proteome</keyword>
<dbReference type="RefSeq" id="WP_072775994.1">
    <property type="nucleotide sequence ID" value="NZ_FQXC01000001.1"/>
</dbReference>
<dbReference type="SUPFAM" id="SSF159594">
    <property type="entry name" value="XCC0632-like"/>
    <property type="match status" value="1"/>
</dbReference>
<dbReference type="STRING" id="996342.SAMN05443551_0578"/>